<dbReference type="SUPFAM" id="SSF47413">
    <property type="entry name" value="lambda repressor-like DNA-binding domains"/>
    <property type="match status" value="1"/>
</dbReference>
<accession>A0A937RHD5</accession>
<dbReference type="AlphaFoldDB" id="A0A937RHD5"/>
<organism evidence="1 2">
    <name type="scientific">Frankia nepalensis</name>
    <dbReference type="NCBI Taxonomy" id="1836974"/>
    <lineage>
        <taxon>Bacteria</taxon>
        <taxon>Bacillati</taxon>
        <taxon>Actinomycetota</taxon>
        <taxon>Actinomycetes</taxon>
        <taxon>Frankiales</taxon>
        <taxon>Frankiaceae</taxon>
        <taxon>Frankia</taxon>
    </lineage>
</organism>
<proteinExistence type="predicted"/>
<evidence type="ECO:0000313" key="2">
    <source>
        <dbReference type="Proteomes" id="UP000604475"/>
    </source>
</evidence>
<keyword evidence="2" id="KW-1185">Reference proteome</keyword>
<protein>
    <submittedName>
        <fullName evidence="1">Uncharacterized protein</fullName>
    </submittedName>
</protein>
<reference evidence="1" key="1">
    <citation type="submission" date="2020-12" db="EMBL/GenBank/DDBJ databases">
        <title>Genomic characterization of non-nitrogen-fixing Frankia strains.</title>
        <authorList>
            <person name="Carlos-Shanley C."/>
            <person name="Guerra T."/>
            <person name="Hahn D."/>
        </authorList>
    </citation>
    <scope>NUCLEOTIDE SEQUENCE</scope>
    <source>
        <strain evidence="1">CN6</strain>
    </source>
</reference>
<dbReference type="EMBL" id="JAEACQ010000201">
    <property type="protein sequence ID" value="MBL7628990.1"/>
    <property type="molecule type" value="Genomic_DNA"/>
</dbReference>
<evidence type="ECO:0000313" key="1">
    <source>
        <dbReference type="EMBL" id="MBL7628990.1"/>
    </source>
</evidence>
<comment type="caution">
    <text evidence="1">The sequence shown here is derived from an EMBL/GenBank/DDBJ whole genome shotgun (WGS) entry which is preliminary data.</text>
</comment>
<sequence length="251" mass="27464">MGEMAEYPGFAAVLGRLVESRGLDGQELSRRADVPEEEVRSVLGGVVPSSSLLHRLAPVLGLRVVDLFVMAQVTPPEELAPLDARAGQMVSGFVAFARHLSSEGRDQLRRYVRSLPQLDGRQLSPPRRHERFPPGPGGVMMRLFANRNLDQFGAAEVLAWLTPVYLSGSTYGRIGHGYKELTPGLLAGFATVLDVEFDDLAAVAGLESGSVRRTPDPVAADIARMIWDLRRLTIGQVEQARREATRLRSLL</sequence>
<dbReference type="RefSeq" id="WP_203005200.1">
    <property type="nucleotide sequence ID" value="NZ_JADWYU010000193.1"/>
</dbReference>
<dbReference type="InterPro" id="IPR010982">
    <property type="entry name" value="Lambda_DNA-bd_dom_sf"/>
</dbReference>
<dbReference type="Proteomes" id="UP000604475">
    <property type="component" value="Unassembled WGS sequence"/>
</dbReference>
<name>A0A937RHD5_9ACTN</name>
<gene>
    <name evidence="1" type="ORF">I7412_17865</name>
</gene>
<dbReference type="GO" id="GO:0003677">
    <property type="term" value="F:DNA binding"/>
    <property type="evidence" value="ECO:0007669"/>
    <property type="project" value="InterPro"/>
</dbReference>